<proteinExistence type="predicted"/>
<comment type="caution">
    <text evidence="1">The sequence shown here is derived from an EMBL/GenBank/DDBJ whole genome shotgun (WGS) entry which is preliminary data.</text>
</comment>
<sequence length="324" mass="35907">MKRLTFLVVASSFSYAADARIEGPSGLSGELTVLLGASYEKSNFNTNNKGKPENLNTKGSSDTEFLAVPLGQLRYTLGTDHDHQIFISTLKEDITVGDFALELGYRFDVGEQSSMGFSYLTSLVGETFADPYLTDQDRKIVDVSSDAIRFRYNNAFNTALSLDIAYYTVDLDEELSGSIYGEAATKLLDRNGSGIYSKLSYSEYLSSTSVIEPSFIYRNFSADGDAMSYDQIGIEIVYRKAFYKHALSLSAKYKSSNNDSENPIFLKTQNDKNLGLFSAYKYQGIAGFDNLDLNAILGYEQTTSNIDFYEEKEAVAGLGLTFNF</sequence>
<dbReference type="Proteomes" id="UP000292554">
    <property type="component" value="Unassembled WGS sequence"/>
</dbReference>
<accession>A0ABY2AQ67</accession>
<evidence type="ECO:0000313" key="1">
    <source>
        <dbReference type="EMBL" id="TCI05339.1"/>
    </source>
</evidence>
<dbReference type="Pfam" id="PF11059">
    <property type="entry name" value="DUF2860"/>
    <property type="match status" value="1"/>
</dbReference>
<name>A0ABY2AQ67_9GAMM</name>
<evidence type="ECO:0000313" key="2">
    <source>
        <dbReference type="Proteomes" id="UP000292554"/>
    </source>
</evidence>
<dbReference type="EMBL" id="SJXE01000001">
    <property type="protein sequence ID" value="TCI05339.1"/>
    <property type="molecule type" value="Genomic_DNA"/>
</dbReference>
<keyword evidence="2" id="KW-1185">Reference proteome</keyword>
<organism evidence="1 2">
    <name type="scientific">Corallincola luteus</name>
    <dbReference type="NCBI Taxonomy" id="1775177"/>
    <lineage>
        <taxon>Bacteria</taxon>
        <taxon>Pseudomonadati</taxon>
        <taxon>Pseudomonadota</taxon>
        <taxon>Gammaproteobacteria</taxon>
        <taxon>Alteromonadales</taxon>
        <taxon>Psychromonadaceae</taxon>
        <taxon>Corallincola</taxon>
    </lineage>
</organism>
<dbReference type="RefSeq" id="WP_131414539.1">
    <property type="nucleotide sequence ID" value="NZ_SJXE01000001.1"/>
</dbReference>
<dbReference type="PIRSF" id="PIRSF028696">
    <property type="entry name" value="UCP028696"/>
    <property type="match status" value="1"/>
</dbReference>
<protein>
    <submittedName>
        <fullName evidence="1">DUF2860 domain-containing protein</fullName>
    </submittedName>
</protein>
<reference evidence="1 2" key="1">
    <citation type="submission" date="2019-02" db="EMBL/GenBank/DDBJ databases">
        <title>Corallincola luteus sp. nov., a marine bacterium isolated from surface sediment of Bohai Sea in China.</title>
        <authorList>
            <person name="Ren Q."/>
        </authorList>
    </citation>
    <scope>NUCLEOTIDE SEQUENCE [LARGE SCALE GENOMIC DNA]</scope>
    <source>
        <strain evidence="1 2">DASS28</strain>
    </source>
</reference>
<dbReference type="InterPro" id="IPR016896">
    <property type="entry name" value="DUF2860"/>
</dbReference>
<gene>
    <name evidence="1" type="ORF">EZV61_05125</name>
</gene>